<feature type="domain" description="ParB-like N-terminal" evidence="3">
    <location>
        <begin position="18"/>
        <end position="107"/>
    </location>
</feature>
<proteinExistence type="inferred from homology"/>
<evidence type="ECO:0000259" key="3">
    <source>
        <dbReference type="SMART" id="SM00470"/>
    </source>
</evidence>
<reference evidence="5" key="1">
    <citation type="submission" date="2014-11" db="EMBL/GenBank/DDBJ databases">
        <authorList>
            <person name="Hornung B.V."/>
        </authorList>
    </citation>
    <scope>NUCLEOTIDE SEQUENCE</scope>
    <source>
        <strain evidence="5">INE</strain>
    </source>
</reference>
<dbReference type="RefSeq" id="WP_240984904.1">
    <property type="nucleotide sequence ID" value="NZ_CDGJ01000043.1"/>
</dbReference>
<keyword evidence="6" id="KW-1185">Reference proteome</keyword>
<dbReference type="InterPro" id="IPR003115">
    <property type="entry name" value="ParB_N"/>
</dbReference>
<dbReference type="InterPro" id="IPR050336">
    <property type="entry name" value="Chromosome_partition/occlusion"/>
</dbReference>
<dbReference type="GO" id="GO:0005694">
    <property type="term" value="C:chromosome"/>
    <property type="evidence" value="ECO:0007669"/>
    <property type="project" value="TreeGrafter"/>
</dbReference>
<dbReference type="GO" id="GO:0007059">
    <property type="term" value="P:chromosome segregation"/>
    <property type="evidence" value="ECO:0007669"/>
    <property type="project" value="UniProtKB-KW"/>
</dbReference>
<evidence type="ECO:0000256" key="1">
    <source>
        <dbReference type="ARBA" id="ARBA00006295"/>
    </source>
</evidence>
<dbReference type="SUPFAM" id="SSF110849">
    <property type="entry name" value="ParB/Sulfiredoxin"/>
    <property type="match status" value="1"/>
</dbReference>
<dbReference type="InterPro" id="IPR041468">
    <property type="entry name" value="HTH_ParB/Spo0J"/>
</dbReference>
<dbReference type="NCBIfam" id="TIGR00180">
    <property type="entry name" value="parB_part"/>
    <property type="match status" value="1"/>
</dbReference>
<dbReference type="Proteomes" id="UP001071230">
    <property type="component" value="Unassembled WGS sequence"/>
</dbReference>
<protein>
    <submittedName>
        <fullName evidence="4">ParB-like nuclease domain protein</fullName>
    </submittedName>
    <submittedName>
        <fullName evidence="5">ParB/Sulfiredoxin</fullName>
    </submittedName>
</protein>
<sequence>MNKKDNSTLDPPDRGSVLALPCHKLADHPLRLAYYHQGHLNSLTHSIRVSGLLEPILVQPLEEGSYQILNGHYRVRAVRQLRQKTILGHVYPCDPRTALIIFCTANLLTKALSALEEAMMMQGLIREGGFSLAEVGDLWGHSKSWVSRRLKLLTGLDLTVKRALDEGQLRPRLAQELARLPQGNDQSRVMALVRRLYLTKDQTAHLIDWWQEATEEERLQLEKKGKLPPTVSPRTLSVDPGHYTAELLRRSTLSVDELANFLNHLQPPFPWWPHSTYQTFMQAVQGLATLAPRKS</sequence>
<evidence type="ECO:0000313" key="4">
    <source>
        <dbReference type="EMBL" id="CAA7601369.1"/>
    </source>
</evidence>
<name>A0A8S0W812_9FIRM</name>
<comment type="similarity">
    <text evidence="1">Belongs to the ParB family.</text>
</comment>
<dbReference type="SMART" id="SM00470">
    <property type="entry name" value="ParB"/>
    <property type="match status" value="1"/>
</dbReference>
<dbReference type="EMBL" id="CDGJ01000043">
    <property type="protein sequence ID" value="CEJ07185.1"/>
    <property type="molecule type" value="Genomic_DNA"/>
</dbReference>
<dbReference type="InterPro" id="IPR036086">
    <property type="entry name" value="ParB/Sulfiredoxin_sf"/>
</dbReference>
<dbReference type="SUPFAM" id="SSF109709">
    <property type="entry name" value="KorB DNA-binding domain-like"/>
    <property type="match status" value="1"/>
</dbReference>
<dbReference type="PANTHER" id="PTHR33375">
    <property type="entry name" value="CHROMOSOME-PARTITIONING PROTEIN PARB-RELATED"/>
    <property type="match status" value="1"/>
</dbReference>
<dbReference type="AlphaFoldDB" id="A0A8S0W812"/>
<dbReference type="GO" id="GO:0003677">
    <property type="term" value="F:DNA binding"/>
    <property type="evidence" value="ECO:0007669"/>
    <property type="project" value="InterPro"/>
</dbReference>
<dbReference type="InterPro" id="IPR004437">
    <property type="entry name" value="ParB/RepB/Spo0J"/>
</dbReference>
<dbReference type="Pfam" id="PF17762">
    <property type="entry name" value="HTH_ParB"/>
    <property type="match status" value="1"/>
</dbReference>
<evidence type="ECO:0000313" key="6">
    <source>
        <dbReference type="Proteomes" id="UP001071230"/>
    </source>
</evidence>
<dbReference type="Proteomes" id="UP000836597">
    <property type="component" value="Chromosome"/>
</dbReference>
<dbReference type="PANTHER" id="PTHR33375:SF1">
    <property type="entry name" value="CHROMOSOME-PARTITIONING PROTEIN PARB-RELATED"/>
    <property type="match status" value="1"/>
</dbReference>
<dbReference type="Gene3D" id="3.90.1530.10">
    <property type="entry name" value="Conserved hypothetical protein from pyrococcus furiosus pfu- 392566-001, ParB domain"/>
    <property type="match status" value="1"/>
</dbReference>
<evidence type="ECO:0000256" key="2">
    <source>
        <dbReference type="ARBA" id="ARBA00022829"/>
    </source>
</evidence>
<dbReference type="KEGG" id="aacx:DEACI_2035"/>
<evidence type="ECO:0000313" key="5">
    <source>
        <dbReference type="EMBL" id="CEJ07185.1"/>
    </source>
</evidence>
<dbReference type="Pfam" id="PF02195">
    <property type="entry name" value="ParB_N"/>
    <property type="match status" value="1"/>
</dbReference>
<accession>A0A8S0W812</accession>
<dbReference type="EMBL" id="LR746496">
    <property type="protein sequence ID" value="CAA7601369.1"/>
    <property type="molecule type" value="Genomic_DNA"/>
</dbReference>
<reference evidence="4" key="2">
    <citation type="submission" date="2020-01" db="EMBL/GenBank/DDBJ databases">
        <authorList>
            <person name="Hornung B."/>
        </authorList>
    </citation>
    <scope>NUCLEOTIDE SEQUENCE</scope>
    <source>
        <strain evidence="4">PacBioINE</strain>
    </source>
</reference>
<gene>
    <name evidence="5" type="ORF">DEACI_1643</name>
    <name evidence="4" type="ORF">DEACI_2035</name>
</gene>
<organism evidence="4">
    <name type="scientific">Acididesulfobacillus acetoxydans</name>
    <dbReference type="NCBI Taxonomy" id="1561005"/>
    <lineage>
        <taxon>Bacteria</taxon>
        <taxon>Bacillati</taxon>
        <taxon>Bacillota</taxon>
        <taxon>Clostridia</taxon>
        <taxon>Eubacteriales</taxon>
        <taxon>Peptococcaceae</taxon>
        <taxon>Acididesulfobacillus</taxon>
    </lineage>
</organism>
<dbReference type="Gene3D" id="1.10.10.2830">
    <property type="match status" value="1"/>
</dbReference>
<keyword evidence="2" id="KW-0159">Chromosome partition</keyword>